<evidence type="ECO:0000259" key="11">
    <source>
        <dbReference type="PROSITE" id="PS50071"/>
    </source>
</evidence>
<organism evidence="12 13">
    <name type="scientific">Phrynosoma platyrhinos</name>
    <name type="common">Desert horned lizard</name>
    <dbReference type="NCBI Taxonomy" id="52577"/>
    <lineage>
        <taxon>Eukaryota</taxon>
        <taxon>Metazoa</taxon>
        <taxon>Chordata</taxon>
        <taxon>Craniata</taxon>
        <taxon>Vertebrata</taxon>
        <taxon>Euteleostomi</taxon>
        <taxon>Lepidosauria</taxon>
        <taxon>Squamata</taxon>
        <taxon>Bifurcata</taxon>
        <taxon>Unidentata</taxon>
        <taxon>Episquamata</taxon>
        <taxon>Toxicofera</taxon>
        <taxon>Iguania</taxon>
        <taxon>Phrynosomatidae</taxon>
        <taxon>Phrynosomatinae</taxon>
        <taxon>Phrynosoma</taxon>
    </lineage>
</organism>
<dbReference type="CDD" id="cd00086">
    <property type="entry name" value="homeodomain"/>
    <property type="match status" value="1"/>
</dbReference>
<dbReference type="PANTHER" id="PTHR45946">
    <property type="entry name" value="HOMEOBOX PROTEIN ROUGH-RELATED"/>
    <property type="match status" value="1"/>
</dbReference>
<feature type="compositionally biased region" description="Basic residues" evidence="10">
    <location>
        <begin position="25"/>
        <end position="35"/>
    </location>
</feature>
<dbReference type="InterPro" id="IPR001356">
    <property type="entry name" value="HD"/>
</dbReference>
<evidence type="ECO:0000256" key="4">
    <source>
        <dbReference type="ARBA" id="ARBA00023125"/>
    </source>
</evidence>
<feature type="compositionally biased region" description="Low complexity" evidence="10">
    <location>
        <begin position="69"/>
        <end position="82"/>
    </location>
</feature>
<dbReference type="Pfam" id="PF00046">
    <property type="entry name" value="Homeodomain"/>
    <property type="match status" value="1"/>
</dbReference>
<dbReference type="InterPro" id="IPR009057">
    <property type="entry name" value="Homeodomain-like_sf"/>
</dbReference>
<evidence type="ECO:0000256" key="6">
    <source>
        <dbReference type="ARBA" id="ARBA00023163"/>
    </source>
</evidence>
<keyword evidence="2" id="KW-0217">Developmental protein</keyword>
<dbReference type="SUPFAM" id="SSF46689">
    <property type="entry name" value="Homeodomain-like"/>
    <property type="match status" value="1"/>
</dbReference>
<keyword evidence="4 8" id="KW-0238">DNA-binding</keyword>
<evidence type="ECO:0000313" key="12">
    <source>
        <dbReference type="EMBL" id="KAH0626773.1"/>
    </source>
</evidence>
<sequence>MNFFLDYAICNRGTNAYAPKEFLHHHHHHHHHHHQQQFDPGATSFPAGSGTTPASDSYPSDGRYGAPGVGPAAAAASAAEPNAHQHHHHPHPHQQQDPQSYHQHPQHPQHPPSHPAGLGISFSGSSHPGEGGGGGSGGGFSSTISPSFLPHQFYLSPPETDGAYFSQPSAVALAAPSSSPPPSSSLGSLPEGFCGPTGQFQPSHLYGPEQGGYLQGAFGNLSPPLPENKDPRAASLGQRCPTEAAGATAGSPTFDWMKVKRNPPKTAKLSDYGLPVPTASAIRTNFSTKQLTELEKEFHFSKYLTRARRVEIAATLELNETQVKIWFQNRRMKQKKREKEGLLAGAPLATHNSVKDPSGEVASEGSSGSSTPDASPGSVSS</sequence>
<dbReference type="PANTHER" id="PTHR45946:SF5">
    <property type="entry name" value="HOMEOBOX PROTEIN HOX-B1"/>
    <property type="match status" value="1"/>
</dbReference>
<feature type="compositionally biased region" description="Low complexity" evidence="10">
    <location>
        <begin position="359"/>
        <end position="381"/>
    </location>
</feature>
<evidence type="ECO:0000256" key="2">
    <source>
        <dbReference type="ARBA" id="ARBA00022473"/>
    </source>
</evidence>
<feature type="region of interest" description="Disordered" evidence="10">
    <location>
        <begin position="336"/>
        <end position="381"/>
    </location>
</feature>
<feature type="compositionally biased region" description="Low complexity" evidence="10">
    <location>
        <begin position="93"/>
        <end position="103"/>
    </location>
</feature>
<feature type="region of interest" description="Disordered" evidence="10">
    <location>
        <begin position="173"/>
        <end position="254"/>
    </location>
</feature>
<proteinExistence type="predicted"/>
<keyword evidence="7 8" id="KW-0539">Nucleus</keyword>
<evidence type="ECO:0000256" key="1">
    <source>
        <dbReference type="ARBA" id="ARBA00004123"/>
    </source>
</evidence>
<evidence type="ECO:0000256" key="3">
    <source>
        <dbReference type="ARBA" id="ARBA00023015"/>
    </source>
</evidence>
<dbReference type="Proteomes" id="UP000826234">
    <property type="component" value="Unassembled WGS sequence"/>
</dbReference>
<dbReference type="PRINTS" id="PR00024">
    <property type="entry name" value="HOMEOBOX"/>
</dbReference>
<evidence type="ECO:0000313" key="13">
    <source>
        <dbReference type="Proteomes" id="UP000826234"/>
    </source>
</evidence>
<dbReference type="InterPro" id="IPR046327">
    <property type="entry name" value="HXA1/B1/D1"/>
</dbReference>
<name>A0ABQ7TAZ3_PHRPL</name>
<keyword evidence="13" id="KW-1185">Reference proteome</keyword>
<feature type="compositionally biased region" description="Polar residues" evidence="10">
    <location>
        <begin position="49"/>
        <end position="58"/>
    </location>
</feature>
<dbReference type="PROSITE" id="PS50071">
    <property type="entry name" value="HOMEOBOX_2"/>
    <property type="match status" value="1"/>
</dbReference>
<comment type="subcellular location">
    <subcellularLocation>
        <location evidence="1 8 9">Nucleus</location>
    </subcellularLocation>
</comment>
<evidence type="ECO:0000256" key="9">
    <source>
        <dbReference type="RuleBase" id="RU000682"/>
    </source>
</evidence>
<feature type="DNA-binding region" description="Homeobox" evidence="8">
    <location>
        <begin position="279"/>
        <end position="338"/>
    </location>
</feature>
<gene>
    <name evidence="12" type="ORF">JD844_001961</name>
</gene>
<dbReference type="InterPro" id="IPR017970">
    <property type="entry name" value="Homeobox_CS"/>
</dbReference>
<evidence type="ECO:0000256" key="7">
    <source>
        <dbReference type="ARBA" id="ARBA00023242"/>
    </source>
</evidence>
<dbReference type="EMBL" id="JAIPUX010000521">
    <property type="protein sequence ID" value="KAH0626773.1"/>
    <property type="molecule type" value="Genomic_DNA"/>
</dbReference>
<keyword evidence="6" id="KW-0804">Transcription</keyword>
<comment type="caution">
    <text evidence="12">The sequence shown here is derived from an EMBL/GenBank/DDBJ whole genome shotgun (WGS) entry which is preliminary data.</text>
</comment>
<feature type="compositionally biased region" description="Gly residues" evidence="10">
    <location>
        <begin position="129"/>
        <end position="140"/>
    </location>
</feature>
<keyword evidence="5 8" id="KW-0371">Homeobox</keyword>
<dbReference type="InterPro" id="IPR020479">
    <property type="entry name" value="HD_metazoa"/>
</dbReference>
<feature type="region of interest" description="Disordered" evidence="10">
    <location>
        <begin position="25"/>
        <end position="144"/>
    </location>
</feature>
<dbReference type="Gene3D" id="1.10.10.60">
    <property type="entry name" value="Homeodomain-like"/>
    <property type="match status" value="1"/>
</dbReference>
<dbReference type="PROSITE" id="PS00027">
    <property type="entry name" value="HOMEOBOX_1"/>
    <property type="match status" value="1"/>
</dbReference>
<reference evidence="12 13" key="1">
    <citation type="journal article" date="2022" name="Gigascience">
        <title>A chromosome-level genome assembly and annotation of the desert horned lizard, Phrynosoma platyrhinos, provides insight into chromosomal rearrangements among reptiles.</title>
        <authorList>
            <person name="Koochekian N."/>
            <person name="Ascanio A."/>
            <person name="Farleigh K."/>
            <person name="Card D.C."/>
            <person name="Schield D.R."/>
            <person name="Castoe T.A."/>
            <person name="Jezkova T."/>
        </authorList>
    </citation>
    <scope>NUCLEOTIDE SEQUENCE [LARGE SCALE GENOMIC DNA]</scope>
    <source>
        <strain evidence="12">NK-2021</strain>
    </source>
</reference>
<evidence type="ECO:0000256" key="8">
    <source>
        <dbReference type="PROSITE-ProRule" id="PRU00108"/>
    </source>
</evidence>
<feature type="domain" description="Homeobox" evidence="11">
    <location>
        <begin position="277"/>
        <end position="337"/>
    </location>
</feature>
<accession>A0ABQ7TAZ3</accession>
<keyword evidence="3" id="KW-0805">Transcription regulation</keyword>
<dbReference type="SMART" id="SM00389">
    <property type="entry name" value="HOX"/>
    <property type="match status" value="1"/>
</dbReference>
<protein>
    <recommendedName>
        <fullName evidence="11">Homeobox domain-containing protein</fullName>
    </recommendedName>
</protein>
<evidence type="ECO:0000256" key="5">
    <source>
        <dbReference type="ARBA" id="ARBA00023155"/>
    </source>
</evidence>
<evidence type="ECO:0000256" key="10">
    <source>
        <dbReference type="SAM" id="MobiDB-lite"/>
    </source>
</evidence>